<dbReference type="PROSITE" id="PS50097">
    <property type="entry name" value="BTB"/>
    <property type="match status" value="1"/>
</dbReference>
<dbReference type="Pfam" id="PF00651">
    <property type="entry name" value="BTB"/>
    <property type="match status" value="1"/>
</dbReference>
<gene>
    <name evidence="3" type="ORF">B0H16DRAFT_1374114</name>
    <name evidence="2" type="ORF">B0H16DRAFT_1889586</name>
</gene>
<organism evidence="2 4">
    <name type="scientific">Mycena metata</name>
    <dbReference type="NCBI Taxonomy" id="1033252"/>
    <lineage>
        <taxon>Eukaryota</taxon>
        <taxon>Fungi</taxon>
        <taxon>Dikarya</taxon>
        <taxon>Basidiomycota</taxon>
        <taxon>Agaricomycotina</taxon>
        <taxon>Agaricomycetes</taxon>
        <taxon>Agaricomycetidae</taxon>
        <taxon>Agaricales</taxon>
        <taxon>Marasmiineae</taxon>
        <taxon>Mycenaceae</taxon>
        <taxon>Mycena</taxon>
    </lineage>
</organism>
<evidence type="ECO:0000313" key="3">
    <source>
        <dbReference type="EMBL" id="KAJ7750651.1"/>
    </source>
</evidence>
<dbReference type="EMBL" id="JARKIB010000086">
    <property type="protein sequence ID" value="KAJ7744630.1"/>
    <property type="molecule type" value="Genomic_DNA"/>
</dbReference>
<feature type="domain" description="BTB" evidence="1">
    <location>
        <begin position="9"/>
        <end position="72"/>
    </location>
</feature>
<sequence>MPQPFDESTDAILRSSDDLDFPIHRAVLALASPFFRDMFSIPQPESEPKVPVIPVAESSLILEKLLGTWYPGMEAAVTFDGIDQLAEVLELAVLKYEFRVAGPIMRRYLHDYLDADAVGVYAIACRYHWGDLARKAARHSLKLSLPCVLRNATPQLRHIPANLYHTLLRYHDACSEVSGSLSALVLSSRTWAWMICTNDSCSAPKTLLNQTRNSRNADGHPPPPKAWIFDYVDRAKAALKETPGANVSDIVFLAPTITKLASCNGSICATTGVKHLANFINNVYVPRLNQALDKVPLELGF</sequence>
<reference evidence="2" key="1">
    <citation type="submission" date="2023-03" db="EMBL/GenBank/DDBJ databases">
        <title>Massive genome expansion in bonnet fungi (Mycena s.s.) driven by repeated elements and novel gene families across ecological guilds.</title>
        <authorList>
            <consortium name="Lawrence Berkeley National Laboratory"/>
            <person name="Harder C.B."/>
            <person name="Miyauchi S."/>
            <person name="Viragh M."/>
            <person name="Kuo A."/>
            <person name="Thoen E."/>
            <person name="Andreopoulos B."/>
            <person name="Lu D."/>
            <person name="Skrede I."/>
            <person name="Drula E."/>
            <person name="Henrissat B."/>
            <person name="Morin E."/>
            <person name="Kohler A."/>
            <person name="Barry K."/>
            <person name="LaButti K."/>
            <person name="Morin E."/>
            <person name="Salamov A."/>
            <person name="Lipzen A."/>
            <person name="Mereny Z."/>
            <person name="Hegedus B."/>
            <person name="Baldrian P."/>
            <person name="Stursova M."/>
            <person name="Weitz H."/>
            <person name="Taylor A."/>
            <person name="Grigoriev I.V."/>
            <person name="Nagy L.G."/>
            <person name="Martin F."/>
            <person name="Kauserud H."/>
        </authorList>
    </citation>
    <scope>NUCLEOTIDE SEQUENCE</scope>
    <source>
        <strain evidence="2">CBHHK182m</strain>
    </source>
</reference>
<name>A0AAD7N418_9AGAR</name>
<dbReference type="AlphaFoldDB" id="A0AAD7N418"/>
<dbReference type="Proteomes" id="UP001215598">
    <property type="component" value="Unassembled WGS sequence"/>
</dbReference>
<dbReference type="InterPro" id="IPR000210">
    <property type="entry name" value="BTB/POZ_dom"/>
</dbReference>
<accession>A0AAD7N418</accession>
<dbReference type="Gene3D" id="3.30.710.10">
    <property type="entry name" value="Potassium Channel Kv1.1, Chain A"/>
    <property type="match status" value="1"/>
</dbReference>
<keyword evidence="4" id="KW-1185">Reference proteome</keyword>
<proteinExistence type="predicted"/>
<dbReference type="SUPFAM" id="SSF54695">
    <property type="entry name" value="POZ domain"/>
    <property type="match status" value="1"/>
</dbReference>
<evidence type="ECO:0000313" key="4">
    <source>
        <dbReference type="Proteomes" id="UP001215598"/>
    </source>
</evidence>
<dbReference type="InterPro" id="IPR011333">
    <property type="entry name" value="SKP1/BTB/POZ_sf"/>
</dbReference>
<evidence type="ECO:0000313" key="2">
    <source>
        <dbReference type="EMBL" id="KAJ7744630.1"/>
    </source>
</evidence>
<evidence type="ECO:0000259" key="1">
    <source>
        <dbReference type="PROSITE" id="PS50097"/>
    </source>
</evidence>
<comment type="caution">
    <text evidence="2">The sequence shown here is derived from an EMBL/GenBank/DDBJ whole genome shotgun (WGS) entry which is preliminary data.</text>
</comment>
<dbReference type="EMBL" id="JARKIB010000065">
    <property type="protein sequence ID" value="KAJ7750651.1"/>
    <property type="molecule type" value="Genomic_DNA"/>
</dbReference>
<protein>
    <recommendedName>
        <fullName evidence="1">BTB domain-containing protein</fullName>
    </recommendedName>
</protein>